<reference evidence="1 2" key="1">
    <citation type="submission" date="2014-04" db="EMBL/GenBank/DDBJ databases">
        <authorList>
            <consortium name="DOE Joint Genome Institute"/>
            <person name="Kuo A."/>
            <person name="Girlanda M."/>
            <person name="Perotto S."/>
            <person name="Kohler A."/>
            <person name="Nagy L.G."/>
            <person name="Floudas D."/>
            <person name="Copeland A."/>
            <person name="Barry K.W."/>
            <person name="Cichocki N."/>
            <person name="Veneault-Fourrey C."/>
            <person name="LaButti K."/>
            <person name="Lindquist E.A."/>
            <person name="Lipzen A."/>
            <person name="Lundell T."/>
            <person name="Morin E."/>
            <person name="Murat C."/>
            <person name="Sun H."/>
            <person name="Tunlid A."/>
            <person name="Henrissat B."/>
            <person name="Grigoriev I.V."/>
            <person name="Hibbett D.S."/>
            <person name="Martin F."/>
            <person name="Nordberg H.P."/>
            <person name="Cantor M.N."/>
            <person name="Hua S.X."/>
        </authorList>
    </citation>
    <scope>NUCLEOTIDE SEQUENCE [LARGE SCALE GENOMIC DNA]</scope>
    <source>
        <strain evidence="1 2">MUT 4182</strain>
    </source>
</reference>
<dbReference type="Proteomes" id="UP000054248">
    <property type="component" value="Unassembled WGS sequence"/>
</dbReference>
<sequence length="67" mass="7969">MLEVERPSSLRTGERSSLLLHRDHSIPDRLRRLRLVKRLKSCYAWVTEDLSQRLRGLSTVNEDVTWH</sequence>
<proteinExistence type="predicted"/>
<evidence type="ECO:0000313" key="2">
    <source>
        <dbReference type="Proteomes" id="UP000054248"/>
    </source>
</evidence>
<keyword evidence="2" id="KW-1185">Reference proteome</keyword>
<dbReference type="HOGENOM" id="CLU_2814327_0_0_1"/>
<organism evidence="1 2">
    <name type="scientific">Tulasnella calospora MUT 4182</name>
    <dbReference type="NCBI Taxonomy" id="1051891"/>
    <lineage>
        <taxon>Eukaryota</taxon>
        <taxon>Fungi</taxon>
        <taxon>Dikarya</taxon>
        <taxon>Basidiomycota</taxon>
        <taxon>Agaricomycotina</taxon>
        <taxon>Agaricomycetes</taxon>
        <taxon>Cantharellales</taxon>
        <taxon>Tulasnellaceae</taxon>
        <taxon>Tulasnella</taxon>
    </lineage>
</organism>
<accession>A0A0C3M253</accession>
<reference evidence="2" key="2">
    <citation type="submission" date="2015-01" db="EMBL/GenBank/DDBJ databases">
        <title>Evolutionary Origins and Diversification of the Mycorrhizal Mutualists.</title>
        <authorList>
            <consortium name="DOE Joint Genome Institute"/>
            <consortium name="Mycorrhizal Genomics Consortium"/>
            <person name="Kohler A."/>
            <person name="Kuo A."/>
            <person name="Nagy L.G."/>
            <person name="Floudas D."/>
            <person name="Copeland A."/>
            <person name="Barry K.W."/>
            <person name="Cichocki N."/>
            <person name="Veneault-Fourrey C."/>
            <person name="LaButti K."/>
            <person name="Lindquist E.A."/>
            <person name="Lipzen A."/>
            <person name="Lundell T."/>
            <person name="Morin E."/>
            <person name="Murat C."/>
            <person name="Riley R."/>
            <person name="Ohm R."/>
            <person name="Sun H."/>
            <person name="Tunlid A."/>
            <person name="Henrissat B."/>
            <person name="Grigoriev I.V."/>
            <person name="Hibbett D.S."/>
            <person name="Martin F."/>
        </authorList>
    </citation>
    <scope>NUCLEOTIDE SEQUENCE [LARGE SCALE GENOMIC DNA]</scope>
    <source>
        <strain evidence="2">MUT 4182</strain>
    </source>
</reference>
<dbReference type="EMBL" id="KN823003">
    <property type="protein sequence ID" value="KIO27772.1"/>
    <property type="molecule type" value="Genomic_DNA"/>
</dbReference>
<evidence type="ECO:0000313" key="1">
    <source>
        <dbReference type="EMBL" id="KIO27772.1"/>
    </source>
</evidence>
<name>A0A0C3M253_9AGAM</name>
<dbReference type="AlphaFoldDB" id="A0A0C3M253"/>
<protein>
    <submittedName>
        <fullName evidence="1">Uncharacterized protein</fullName>
    </submittedName>
</protein>
<gene>
    <name evidence="1" type="ORF">M407DRAFT_243245</name>
</gene>